<dbReference type="GO" id="GO:0006351">
    <property type="term" value="P:DNA-templated transcription"/>
    <property type="evidence" value="ECO:0007669"/>
    <property type="project" value="InterPro"/>
</dbReference>
<feature type="region of interest" description="Disordered" evidence="8">
    <location>
        <begin position="293"/>
        <end position="332"/>
    </location>
</feature>
<dbReference type="GO" id="GO:0016538">
    <property type="term" value="F:cyclin-dependent protein serine/threonine kinase regulator activity"/>
    <property type="evidence" value="ECO:0007669"/>
    <property type="project" value="InterPro"/>
</dbReference>
<dbReference type="EMBL" id="GBRD01012546">
    <property type="protein sequence ID" value="JAG53278.1"/>
    <property type="molecule type" value="Transcribed_RNA"/>
</dbReference>
<keyword evidence="3 7" id="KW-0195">Cyclin</keyword>
<evidence type="ECO:0000256" key="4">
    <source>
        <dbReference type="ARBA" id="ARBA00023306"/>
    </source>
</evidence>
<dbReference type="InterPro" id="IPR013763">
    <property type="entry name" value="Cyclin-like_dom"/>
</dbReference>
<evidence type="ECO:0000313" key="10">
    <source>
        <dbReference type="EMBL" id="JAG10479.1"/>
    </source>
</evidence>
<gene>
    <name evidence="10" type="primary">ccnh</name>
    <name evidence="10" type="ORF">CM83_20003</name>
</gene>
<dbReference type="CDD" id="cd20524">
    <property type="entry name" value="CYCLIN_CCNH_rpt1"/>
    <property type="match status" value="1"/>
</dbReference>
<keyword evidence="4" id="KW-0131">Cell cycle</keyword>
<dbReference type="CDD" id="cd20525">
    <property type="entry name" value="CYCLIN_CCNH_rpt2"/>
    <property type="match status" value="1"/>
</dbReference>
<dbReference type="AlphaFoldDB" id="A0A0A9WRN1"/>
<dbReference type="InterPro" id="IPR027081">
    <property type="entry name" value="CyclinH/Ccl1"/>
</dbReference>
<dbReference type="SUPFAM" id="SSF47954">
    <property type="entry name" value="Cyclin-like"/>
    <property type="match status" value="2"/>
</dbReference>
<comment type="subunit">
    <text evidence="6">Associates primarily with CDK7 and MAT1 to form the CAK complex. CAK can further associate with the core-TFIIH to form the TFIIH basal transcription factor.</text>
</comment>
<evidence type="ECO:0000256" key="8">
    <source>
        <dbReference type="SAM" id="MobiDB-lite"/>
    </source>
</evidence>
<evidence type="ECO:0000259" key="9">
    <source>
        <dbReference type="SMART" id="SM00385"/>
    </source>
</evidence>
<name>A0A0A9WRN1_LYGHE</name>
<dbReference type="Gene3D" id="1.10.472.10">
    <property type="entry name" value="Cyclin-like"/>
    <property type="match status" value="2"/>
</dbReference>
<dbReference type="InterPro" id="IPR031658">
    <property type="entry name" value="Cyclin_C_2"/>
</dbReference>
<dbReference type="GO" id="GO:0006357">
    <property type="term" value="P:regulation of transcription by RNA polymerase II"/>
    <property type="evidence" value="ECO:0007669"/>
    <property type="project" value="InterPro"/>
</dbReference>
<dbReference type="SMART" id="SM00385">
    <property type="entry name" value="CYCLIN"/>
    <property type="match status" value="1"/>
</dbReference>
<dbReference type="FunFam" id="1.10.472.10:FF:000088">
    <property type="entry name" value="Cyclin-H"/>
    <property type="match status" value="1"/>
</dbReference>
<comment type="similarity">
    <text evidence="1">Belongs to the cyclin family. Cyclin C subfamily.</text>
</comment>
<proteinExistence type="inferred from homology"/>
<dbReference type="GO" id="GO:0070985">
    <property type="term" value="C:transcription factor TFIIK complex"/>
    <property type="evidence" value="ECO:0007669"/>
    <property type="project" value="InterPro"/>
</dbReference>
<evidence type="ECO:0000256" key="6">
    <source>
        <dbReference type="ARBA" id="ARBA00026042"/>
    </source>
</evidence>
<feature type="domain" description="Cyclin-like" evidence="9">
    <location>
        <begin position="61"/>
        <end position="148"/>
    </location>
</feature>
<reference evidence="10" key="2">
    <citation type="submission" date="2014-07" db="EMBL/GenBank/DDBJ databases">
        <authorList>
            <person name="Hull J."/>
        </authorList>
    </citation>
    <scope>NUCLEOTIDE SEQUENCE</scope>
</reference>
<comment type="function">
    <text evidence="5">Regulates CDK7, the catalytic subunit of the CDK-activating kinase (CAK) enzymatic complex. CAK activates the cyclin-associated kinases CDK1, CDK2, CDK4 and CDK6 by threonine phosphorylation. CAK complexed to the core-TFIIH basal transcription factor activates RNA polymerase II by serine phosphorylation of the repetitive C-terminal domain (CTD) of its large subunit (POLR2A), allowing its escape from the promoter and elongation of the transcripts. Involved in cell cycle control and in RNA transcription by RNA polymerase II. Its expression and activity are constant throughout the cell cycle.</text>
</comment>
<dbReference type="Pfam" id="PF00134">
    <property type="entry name" value="Cyclin_N"/>
    <property type="match status" value="1"/>
</dbReference>
<accession>A0A0A9WRN1</accession>
<organism evidence="10">
    <name type="scientific">Lygus hesperus</name>
    <name type="common">Western plant bug</name>
    <dbReference type="NCBI Taxonomy" id="30085"/>
    <lineage>
        <taxon>Eukaryota</taxon>
        <taxon>Metazoa</taxon>
        <taxon>Ecdysozoa</taxon>
        <taxon>Arthropoda</taxon>
        <taxon>Hexapoda</taxon>
        <taxon>Insecta</taxon>
        <taxon>Pterygota</taxon>
        <taxon>Neoptera</taxon>
        <taxon>Paraneoptera</taxon>
        <taxon>Hemiptera</taxon>
        <taxon>Heteroptera</taxon>
        <taxon>Panheteroptera</taxon>
        <taxon>Cimicomorpha</taxon>
        <taxon>Miridae</taxon>
        <taxon>Mirini</taxon>
        <taxon>Lygus</taxon>
    </lineage>
</organism>
<reference evidence="11" key="3">
    <citation type="submission" date="2014-09" db="EMBL/GenBank/DDBJ databases">
        <authorList>
            <person name="Magalhaes I.L.F."/>
            <person name="Oliveira U."/>
            <person name="Santos F.R."/>
            <person name="Vidigal T.H.D.A."/>
            <person name="Brescovit A.D."/>
            <person name="Santos A.J."/>
        </authorList>
    </citation>
    <scope>NUCLEOTIDE SEQUENCE</scope>
</reference>
<evidence type="ECO:0000256" key="3">
    <source>
        <dbReference type="ARBA" id="ARBA00023127"/>
    </source>
</evidence>
<dbReference type="InterPro" id="IPR036915">
    <property type="entry name" value="Cyclin-like_sf"/>
</dbReference>
<dbReference type="Pfam" id="PF16899">
    <property type="entry name" value="Cyclin_C_2"/>
    <property type="match status" value="1"/>
</dbReference>
<evidence type="ECO:0000256" key="7">
    <source>
        <dbReference type="RuleBase" id="RU000383"/>
    </source>
</evidence>
<evidence type="ECO:0000256" key="2">
    <source>
        <dbReference type="ARBA" id="ARBA00019496"/>
    </source>
</evidence>
<dbReference type="PANTHER" id="PTHR10026">
    <property type="entry name" value="CYCLIN"/>
    <property type="match status" value="1"/>
</dbReference>
<dbReference type="FunFam" id="1.10.472.10:FF:000029">
    <property type="entry name" value="Cyclin h"/>
    <property type="match status" value="1"/>
</dbReference>
<evidence type="ECO:0000313" key="11">
    <source>
        <dbReference type="EMBL" id="JAG53278.1"/>
    </source>
</evidence>
<protein>
    <recommendedName>
        <fullName evidence="2">Cyclin-H</fullName>
    </recommendedName>
</protein>
<reference evidence="10" key="1">
    <citation type="journal article" date="2014" name="PLoS ONE">
        <title>Transcriptome-Based Identification of ABC Transporters in the Western Tarnished Plant Bug Lygus hesperus.</title>
        <authorList>
            <person name="Hull J.J."/>
            <person name="Chaney K."/>
            <person name="Geib S.M."/>
            <person name="Fabrick J.A."/>
            <person name="Brent C.S."/>
            <person name="Walsh D."/>
            <person name="Lavine L.C."/>
        </authorList>
    </citation>
    <scope>NUCLEOTIDE SEQUENCE</scope>
</reference>
<evidence type="ECO:0000256" key="1">
    <source>
        <dbReference type="ARBA" id="ARBA00008638"/>
    </source>
</evidence>
<dbReference type="InterPro" id="IPR006671">
    <property type="entry name" value="Cyclin_N"/>
</dbReference>
<sequence>MFPSSSQRKHWMFKNEEELQTRRVQANQNYIESYQDRLGPAAQPTLNAEDEKTLLKYYEHTMMRDLCKKFQPPMPKAVIGTAFNYFKRFYLNNSVMDFHPKEILVTCVYLACKVEEFNVSITQFVSNIKGDQKKAADIIINNELLLMQQLNYHLTVHNPFRPIEGFLVDIKVRSRLSNAEKLRSGIDELIEKLYLTDACLLYSPSQIALAAILHSASKNQENLDSYVTQTLLGGDPTRLTDLIEAVRKIRIMSKPSDVFQPNRELIKSLERKLELCRNEENNPDSQVYKERMNELLEDPEERPSSRKFAKARKSMGADKMLGVSSIDPNLSP</sequence>
<dbReference type="EMBL" id="GBHO01033125">
    <property type="protein sequence ID" value="JAG10479.1"/>
    <property type="molecule type" value="Transcribed_RNA"/>
</dbReference>
<evidence type="ECO:0000256" key="5">
    <source>
        <dbReference type="ARBA" id="ARBA00025343"/>
    </source>
</evidence>
<dbReference type="InterPro" id="IPR043198">
    <property type="entry name" value="Cyclin/Ssn8"/>
</dbReference>
<dbReference type="NCBIfam" id="TIGR00569">
    <property type="entry name" value="ccl1"/>
    <property type="match status" value="1"/>
</dbReference>